<evidence type="ECO:0000313" key="2">
    <source>
        <dbReference type="EMBL" id="QHT85337.1"/>
    </source>
</evidence>
<feature type="transmembrane region" description="Helical" evidence="1">
    <location>
        <begin position="6"/>
        <end position="24"/>
    </location>
</feature>
<dbReference type="EMBL" id="MN740041">
    <property type="protein sequence ID" value="QHT85337.1"/>
    <property type="molecule type" value="Genomic_DNA"/>
</dbReference>
<dbReference type="AlphaFoldDB" id="A0A6C0HYV0"/>
<keyword evidence="1" id="KW-0472">Membrane</keyword>
<keyword evidence="1" id="KW-1133">Transmembrane helix</keyword>
<name>A0A6C0HYV0_9ZZZZ</name>
<protein>
    <submittedName>
        <fullName evidence="2">Uncharacterized protein</fullName>
    </submittedName>
</protein>
<evidence type="ECO:0000256" key="1">
    <source>
        <dbReference type="SAM" id="Phobius"/>
    </source>
</evidence>
<accession>A0A6C0HYV0</accession>
<reference evidence="2" key="1">
    <citation type="journal article" date="2020" name="Nature">
        <title>Giant virus diversity and host interactions through global metagenomics.</title>
        <authorList>
            <person name="Schulz F."/>
            <person name="Roux S."/>
            <person name="Paez-Espino D."/>
            <person name="Jungbluth S."/>
            <person name="Walsh D.A."/>
            <person name="Denef V.J."/>
            <person name="McMahon K.D."/>
            <person name="Konstantinidis K.T."/>
            <person name="Eloe-Fadrosh E.A."/>
            <person name="Kyrpides N.C."/>
            <person name="Woyke T."/>
        </authorList>
    </citation>
    <scope>NUCLEOTIDE SEQUENCE</scope>
    <source>
        <strain evidence="2">GVMAG-M-3300023184-17</strain>
    </source>
</reference>
<sequence>MDYAKVVILGGSIIVSGWIIGMALQHGLQNGFRDLSVALQVGLAAQMDSILIKEQYRK</sequence>
<keyword evidence="1" id="KW-0812">Transmembrane</keyword>
<organism evidence="2">
    <name type="scientific">viral metagenome</name>
    <dbReference type="NCBI Taxonomy" id="1070528"/>
    <lineage>
        <taxon>unclassified sequences</taxon>
        <taxon>metagenomes</taxon>
        <taxon>organismal metagenomes</taxon>
    </lineage>
</organism>
<proteinExistence type="predicted"/>